<gene>
    <name evidence="2" type="ORF">IRI77_31660</name>
</gene>
<dbReference type="AlphaFoldDB" id="A0A7S7SIQ8"/>
<evidence type="ECO:0008006" key="4">
    <source>
        <dbReference type="Google" id="ProtNLM"/>
    </source>
</evidence>
<evidence type="ECO:0000313" key="2">
    <source>
        <dbReference type="EMBL" id="QOY87277.1"/>
    </source>
</evidence>
<organism evidence="2 3">
    <name type="scientific">Paludibaculum fermentans</name>
    <dbReference type="NCBI Taxonomy" id="1473598"/>
    <lineage>
        <taxon>Bacteria</taxon>
        <taxon>Pseudomonadati</taxon>
        <taxon>Acidobacteriota</taxon>
        <taxon>Terriglobia</taxon>
        <taxon>Bryobacterales</taxon>
        <taxon>Bryobacteraceae</taxon>
        <taxon>Paludibaculum</taxon>
    </lineage>
</organism>
<proteinExistence type="predicted"/>
<evidence type="ECO:0000256" key="1">
    <source>
        <dbReference type="SAM" id="MobiDB-lite"/>
    </source>
</evidence>
<name>A0A7S7SIQ8_PALFE</name>
<dbReference type="EMBL" id="CP063849">
    <property type="protein sequence ID" value="QOY87277.1"/>
    <property type="molecule type" value="Genomic_DNA"/>
</dbReference>
<dbReference type="RefSeq" id="WP_194448946.1">
    <property type="nucleotide sequence ID" value="NZ_CP063849.1"/>
</dbReference>
<protein>
    <recommendedName>
        <fullName evidence="4">DUF5666 domain-containing protein</fullName>
    </recommendedName>
</protein>
<keyword evidence="3" id="KW-1185">Reference proteome</keyword>
<dbReference type="KEGG" id="pfer:IRI77_31660"/>
<dbReference type="Proteomes" id="UP000593892">
    <property type="component" value="Chromosome"/>
</dbReference>
<reference evidence="2 3" key="1">
    <citation type="submission" date="2020-10" db="EMBL/GenBank/DDBJ databases">
        <title>Complete genome sequence of Paludibaculum fermentans P105T, a facultatively anaerobic acidobacterium capable of dissimilatory Fe(III) reduction.</title>
        <authorList>
            <person name="Dedysh S.N."/>
            <person name="Beletsky A.V."/>
            <person name="Kulichevskaya I.S."/>
            <person name="Mardanov A.V."/>
            <person name="Ravin N.V."/>
        </authorList>
    </citation>
    <scope>NUCLEOTIDE SEQUENCE [LARGE SCALE GENOMIC DNA]</scope>
    <source>
        <strain evidence="2 3">P105</strain>
    </source>
</reference>
<feature type="compositionally biased region" description="Gly residues" evidence="1">
    <location>
        <begin position="265"/>
        <end position="303"/>
    </location>
</feature>
<sequence>MIRRFITLVLTAAGLLVAQQQERVVGAVKVVTASDRELTIQTDAGKAVAAHIADNCRLMRVEPGEKDLSKAAPMELSGITAGDRVIARGTMAEEKLTVTTLVVMSKSSLAEKNAKEQAEWRARGVRGVVKSVNAAGGELLISTGTNGSAKEWTISVPATAVLRRYANGSIKFADAQVAPIGDIEAGDQIRVLGTKDEAASKIAAEQVVSGSFRTMGGEVISVKAESGEMTMKDVQTKKPVVIHLTAETNIRRMPNFGGGGGGMMRPGGMNGGGPGAPGGGMPAGGGRGPSGPGGPGGPGGPMGGRTPDLGQMFDRLPASTLADVKPGDAVIVSVAKAGGNAAPNAISLVAGVDFLLRASAAQVNQALGNWSTEMSMPGQ</sequence>
<feature type="region of interest" description="Disordered" evidence="1">
    <location>
        <begin position="265"/>
        <end position="312"/>
    </location>
</feature>
<evidence type="ECO:0000313" key="3">
    <source>
        <dbReference type="Proteomes" id="UP000593892"/>
    </source>
</evidence>
<accession>A0A7S7SIQ8</accession>